<keyword evidence="2" id="KW-1133">Transmembrane helix</keyword>
<dbReference type="Proteomes" id="UP000247810">
    <property type="component" value="Unassembled WGS sequence"/>
</dbReference>
<name>A0A319EH13_9EURO</name>
<feature type="signal peptide" evidence="3">
    <location>
        <begin position="1"/>
        <end position="19"/>
    </location>
</feature>
<evidence type="ECO:0000256" key="2">
    <source>
        <dbReference type="SAM" id="Phobius"/>
    </source>
</evidence>
<sequence>MLLRFLSVTGALCINSCAAAAVPSPQFRATAHSHQINLPAVPCAFSDSSCSESLDPLSHLTIDFSTQDGILMANKQAIFPAAVPMQFSADRKWDEGIQGVQVAYSLDVRPLPARPGAGLGDIYYLKLRLFDLHGRPATQNSIAIGLVSDADGRLQLTVIDPNGSREYGHGNKLWQMKAWKSQLESYYQTAKDAVKNCIKTGHSQHEHIHNGPPPAKPQEHHHSSTKYPPIFKTSQNGQFLWTGRESVMKFARPVILPALMGILAGGVACVLGFLLGRFIISIYLCAVSRRQQQIPIIQIEDGEPTSEKEALLQQYSDQDLPDHARQSFE</sequence>
<keyword evidence="5" id="KW-1185">Reference proteome</keyword>
<dbReference type="OrthoDB" id="4367799at2759"/>
<protein>
    <submittedName>
        <fullName evidence="4">Uncharacterized protein</fullName>
    </submittedName>
</protein>
<evidence type="ECO:0000256" key="1">
    <source>
        <dbReference type="SAM" id="MobiDB-lite"/>
    </source>
</evidence>
<gene>
    <name evidence="4" type="ORF">BO71DRAFT_367647</name>
</gene>
<reference evidence="4 5" key="1">
    <citation type="submission" date="2018-02" db="EMBL/GenBank/DDBJ databases">
        <title>The genomes of Aspergillus section Nigri reveals drivers in fungal speciation.</title>
        <authorList>
            <consortium name="DOE Joint Genome Institute"/>
            <person name="Vesth T.C."/>
            <person name="Nybo J."/>
            <person name="Theobald S."/>
            <person name="Brandl J."/>
            <person name="Frisvad J.C."/>
            <person name="Nielsen K.F."/>
            <person name="Lyhne E.K."/>
            <person name="Kogle M.E."/>
            <person name="Kuo A."/>
            <person name="Riley R."/>
            <person name="Clum A."/>
            <person name="Nolan M."/>
            <person name="Lipzen A."/>
            <person name="Salamov A."/>
            <person name="Henrissat B."/>
            <person name="Wiebenga A."/>
            <person name="De vries R.P."/>
            <person name="Grigoriev I.V."/>
            <person name="Mortensen U.H."/>
            <person name="Andersen M.R."/>
            <person name="Baker S.E."/>
        </authorList>
    </citation>
    <scope>NUCLEOTIDE SEQUENCE [LARGE SCALE GENOMIC DNA]</scope>
    <source>
        <strain evidence="4 5">CBS 707.79</strain>
    </source>
</reference>
<feature type="region of interest" description="Disordered" evidence="1">
    <location>
        <begin position="307"/>
        <end position="329"/>
    </location>
</feature>
<feature type="region of interest" description="Disordered" evidence="1">
    <location>
        <begin position="203"/>
        <end position="225"/>
    </location>
</feature>
<dbReference type="PANTHER" id="PTHR40622:SF1">
    <property type="match status" value="1"/>
</dbReference>
<organism evidence="4 5">
    <name type="scientific">Aspergillus ellipticus CBS 707.79</name>
    <dbReference type="NCBI Taxonomy" id="1448320"/>
    <lineage>
        <taxon>Eukaryota</taxon>
        <taxon>Fungi</taxon>
        <taxon>Dikarya</taxon>
        <taxon>Ascomycota</taxon>
        <taxon>Pezizomycotina</taxon>
        <taxon>Eurotiomycetes</taxon>
        <taxon>Eurotiomycetidae</taxon>
        <taxon>Eurotiales</taxon>
        <taxon>Aspergillaceae</taxon>
        <taxon>Aspergillus</taxon>
        <taxon>Aspergillus subgen. Circumdati</taxon>
    </lineage>
</organism>
<dbReference type="PANTHER" id="PTHR40622">
    <property type="match status" value="1"/>
</dbReference>
<dbReference type="EMBL" id="KZ825797">
    <property type="protein sequence ID" value="PYI00089.1"/>
    <property type="molecule type" value="Genomic_DNA"/>
</dbReference>
<keyword evidence="2" id="KW-0472">Membrane</keyword>
<feature type="compositionally biased region" description="Basic and acidic residues" evidence="1">
    <location>
        <begin position="320"/>
        <end position="329"/>
    </location>
</feature>
<keyword evidence="2" id="KW-0812">Transmembrane</keyword>
<keyword evidence="3" id="KW-0732">Signal</keyword>
<feature type="transmembrane region" description="Helical" evidence="2">
    <location>
        <begin position="254"/>
        <end position="280"/>
    </location>
</feature>
<accession>A0A319EH13</accession>
<proteinExistence type="predicted"/>
<dbReference type="STRING" id="1448320.A0A319EH13"/>
<feature type="chain" id="PRO_5016438831" evidence="3">
    <location>
        <begin position="20"/>
        <end position="329"/>
    </location>
</feature>
<evidence type="ECO:0000313" key="5">
    <source>
        <dbReference type="Proteomes" id="UP000247810"/>
    </source>
</evidence>
<dbReference type="AlphaFoldDB" id="A0A319EH13"/>
<dbReference type="VEuPathDB" id="FungiDB:BO71DRAFT_367647"/>
<evidence type="ECO:0000313" key="4">
    <source>
        <dbReference type="EMBL" id="PYI00089.1"/>
    </source>
</evidence>
<evidence type="ECO:0000256" key="3">
    <source>
        <dbReference type="SAM" id="SignalP"/>
    </source>
</evidence>